<organism evidence="1 4">
    <name type="scientific">Microbulbifer hydrolyticus</name>
    <dbReference type="NCBI Taxonomy" id="48074"/>
    <lineage>
        <taxon>Bacteria</taxon>
        <taxon>Pseudomonadati</taxon>
        <taxon>Pseudomonadota</taxon>
        <taxon>Gammaproteobacteria</taxon>
        <taxon>Cellvibrionales</taxon>
        <taxon>Microbulbiferaceae</taxon>
        <taxon>Microbulbifer</taxon>
    </lineage>
</organism>
<evidence type="ECO:0000313" key="4">
    <source>
        <dbReference type="Proteomes" id="UP000563601"/>
    </source>
</evidence>
<proteinExistence type="predicted"/>
<dbReference type="Proteomes" id="UP000563601">
    <property type="component" value="Unassembled WGS sequence"/>
</dbReference>
<dbReference type="RefSeq" id="WP_161858590.1">
    <property type="nucleotide sequence ID" value="NZ_CP047491.1"/>
</dbReference>
<name>A0A6P1T8Z0_9GAMM</name>
<reference evidence="1 4" key="2">
    <citation type="submission" date="2020-08" db="EMBL/GenBank/DDBJ databases">
        <title>Genomic Encyclopedia of Type Strains, Phase IV (KMG-IV): sequencing the most valuable type-strain genomes for metagenomic binning, comparative biology and taxonomic classification.</title>
        <authorList>
            <person name="Goeker M."/>
        </authorList>
    </citation>
    <scope>NUCLEOTIDE SEQUENCE [LARGE SCALE GENOMIC DNA]</scope>
    <source>
        <strain evidence="1 4">DSM 11525</strain>
    </source>
</reference>
<evidence type="ECO:0000313" key="1">
    <source>
        <dbReference type="EMBL" id="MBB5210226.1"/>
    </source>
</evidence>
<dbReference type="AlphaFoldDB" id="A0A6P1T8Z0"/>
<dbReference type="OrthoDB" id="1491713at2"/>
<keyword evidence="3" id="KW-1185">Reference proteome</keyword>
<dbReference type="EMBL" id="JACHHR010000001">
    <property type="protein sequence ID" value="MBB5210226.1"/>
    <property type="molecule type" value="Genomic_DNA"/>
</dbReference>
<protein>
    <recommendedName>
        <fullName evidence="5">Lipoprotein</fullName>
    </recommendedName>
</protein>
<reference evidence="2 3" key="1">
    <citation type="submission" date="2020-01" db="EMBL/GenBank/DDBJ databases">
        <title>The possibility of degradation of plastic by Microbulbifer hydrolyticus IRE-31.</title>
        <authorList>
            <person name="Liu L."/>
        </authorList>
    </citation>
    <scope>NUCLEOTIDE SEQUENCE [LARGE SCALE GENOMIC DNA]</scope>
    <source>
        <strain evidence="2 3">IRE-31</strain>
    </source>
</reference>
<accession>A0A6P1T8Z0</accession>
<evidence type="ECO:0000313" key="3">
    <source>
        <dbReference type="Proteomes" id="UP000464675"/>
    </source>
</evidence>
<dbReference type="Proteomes" id="UP000464675">
    <property type="component" value="Chromosome"/>
</dbReference>
<sequence>MIELVLAASLAVDGCNAPDTVESAATVVGRASGVEEPDVRYCEYFLPRAAGEVRVVYYTPGQPQANKIAEKHITGDAGRSGLLQDTRPQISQEDFRSGEVREATRVADGWRLRYRANRNAEYRDKVFSDGQLDVIDAGFDALVRRHWSVLKAGEELQFQFASPVHGRTIGLRAAATPCQNPEADLCIRVDLAQAILRWIAGGDIYLEYAESADQGQAEPKLMRFVGVTNLLDRSGDPQRLNLEYFYR</sequence>
<evidence type="ECO:0008006" key="5">
    <source>
        <dbReference type="Google" id="ProtNLM"/>
    </source>
</evidence>
<evidence type="ECO:0000313" key="2">
    <source>
        <dbReference type="EMBL" id="QHQ39268.1"/>
    </source>
</evidence>
<gene>
    <name evidence="2" type="ORF">GTQ55_09900</name>
    <name evidence="1" type="ORF">HNQ53_000414</name>
</gene>
<dbReference type="EMBL" id="CP047491">
    <property type="protein sequence ID" value="QHQ39268.1"/>
    <property type="molecule type" value="Genomic_DNA"/>
</dbReference>